<dbReference type="RefSeq" id="WP_121834612.1">
    <property type="nucleotide sequence ID" value="NZ_RCVM01000002.1"/>
</dbReference>
<dbReference type="PANTHER" id="PTHR30346:SF0">
    <property type="entry name" value="HCA OPERON TRANSCRIPTIONAL ACTIVATOR HCAR"/>
    <property type="match status" value="1"/>
</dbReference>
<dbReference type="OrthoDB" id="9803735at2"/>
<dbReference type="PRINTS" id="PR00039">
    <property type="entry name" value="HTHLYSR"/>
</dbReference>
<dbReference type="InterPro" id="IPR000847">
    <property type="entry name" value="LysR_HTH_N"/>
</dbReference>
<evidence type="ECO:0000256" key="2">
    <source>
        <dbReference type="ARBA" id="ARBA00023015"/>
    </source>
</evidence>
<dbReference type="InterPro" id="IPR005119">
    <property type="entry name" value="LysR_subst-bd"/>
</dbReference>
<evidence type="ECO:0000313" key="6">
    <source>
        <dbReference type="EMBL" id="RLY04772.1"/>
    </source>
</evidence>
<comment type="similarity">
    <text evidence="1">Belongs to the LysR transcriptional regulatory family.</text>
</comment>
<dbReference type="SUPFAM" id="SSF53850">
    <property type="entry name" value="Periplasmic binding protein-like II"/>
    <property type="match status" value="1"/>
</dbReference>
<dbReference type="GO" id="GO:0032993">
    <property type="term" value="C:protein-DNA complex"/>
    <property type="evidence" value="ECO:0007669"/>
    <property type="project" value="TreeGrafter"/>
</dbReference>
<dbReference type="PROSITE" id="PS50931">
    <property type="entry name" value="HTH_LYSR"/>
    <property type="match status" value="1"/>
</dbReference>
<feature type="domain" description="HTH lysR-type" evidence="5">
    <location>
        <begin position="1"/>
        <end position="58"/>
    </location>
</feature>
<dbReference type="Pfam" id="PF00126">
    <property type="entry name" value="HTH_1"/>
    <property type="match status" value="1"/>
</dbReference>
<dbReference type="SUPFAM" id="SSF46785">
    <property type="entry name" value="Winged helix' DNA-binding domain"/>
    <property type="match status" value="1"/>
</dbReference>
<dbReference type="CDD" id="cd05466">
    <property type="entry name" value="PBP2_LTTR_substrate"/>
    <property type="match status" value="1"/>
</dbReference>
<keyword evidence="2" id="KW-0805">Transcription regulation</keyword>
<dbReference type="Pfam" id="PF03466">
    <property type="entry name" value="LysR_substrate"/>
    <property type="match status" value="1"/>
</dbReference>
<dbReference type="Gene3D" id="1.10.10.10">
    <property type="entry name" value="Winged helix-like DNA-binding domain superfamily/Winged helix DNA-binding domain"/>
    <property type="match status" value="1"/>
</dbReference>
<accession>A0A3L9E049</accession>
<gene>
    <name evidence="6" type="ORF">EAF07_01920</name>
</gene>
<keyword evidence="7" id="KW-1185">Reference proteome</keyword>
<comment type="caution">
    <text evidence="6">The sequence shown here is derived from an EMBL/GenBank/DDBJ whole genome shotgun (WGS) entry which is preliminary data.</text>
</comment>
<dbReference type="PANTHER" id="PTHR30346">
    <property type="entry name" value="TRANSCRIPTIONAL DUAL REGULATOR HCAR-RELATED"/>
    <property type="match status" value="1"/>
</dbReference>
<dbReference type="InterPro" id="IPR036388">
    <property type="entry name" value="WH-like_DNA-bd_sf"/>
</dbReference>
<evidence type="ECO:0000313" key="7">
    <source>
        <dbReference type="Proteomes" id="UP000279194"/>
    </source>
</evidence>
<evidence type="ECO:0000256" key="4">
    <source>
        <dbReference type="ARBA" id="ARBA00023163"/>
    </source>
</evidence>
<dbReference type="FunFam" id="1.10.10.10:FF:000001">
    <property type="entry name" value="LysR family transcriptional regulator"/>
    <property type="match status" value="1"/>
</dbReference>
<protein>
    <submittedName>
        <fullName evidence="6">LysR family transcriptional regulator</fullName>
    </submittedName>
</protein>
<dbReference type="AlphaFoldDB" id="A0A3L9E049"/>
<evidence type="ECO:0000256" key="1">
    <source>
        <dbReference type="ARBA" id="ARBA00009437"/>
    </source>
</evidence>
<sequence length="304" mass="34462">MNIQQLRYVVAIASTGTFREAATTLYVSQPSLSVAVKDLEEELGFKIFKRTTSGAVLTTRGTIFFEKAQRLVANFDSFENQYTYNKSGQKEFSISSQHYDFLPPVITKFSEAYPEYAHFRIFESTTVQILDEVVEGHSELGIIYLNEQNRDGILRKMEKQGLEYVELSHFQTHIYLRKKHPLAVKSSLTMDDLAGFPSVLFTQEKDEYLYYSENLVDRSDSTTVFKVTDRATLNGILERTDAYATGSGFLDSASVNGITVIPLEGATDNQMVYVKRAEMDLSACAEKFVSVMKAYFNDLEEDKS</sequence>
<dbReference type="EMBL" id="RCVM01000002">
    <property type="protein sequence ID" value="RLY04772.1"/>
    <property type="molecule type" value="Genomic_DNA"/>
</dbReference>
<evidence type="ECO:0000256" key="3">
    <source>
        <dbReference type="ARBA" id="ARBA00023125"/>
    </source>
</evidence>
<dbReference type="GO" id="GO:0003677">
    <property type="term" value="F:DNA binding"/>
    <property type="evidence" value="ECO:0007669"/>
    <property type="project" value="UniProtKB-KW"/>
</dbReference>
<keyword evidence="3" id="KW-0238">DNA-binding</keyword>
<evidence type="ECO:0000259" key="5">
    <source>
        <dbReference type="PROSITE" id="PS50931"/>
    </source>
</evidence>
<dbReference type="GO" id="GO:0003700">
    <property type="term" value="F:DNA-binding transcription factor activity"/>
    <property type="evidence" value="ECO:0007669"/>
    <property type="project" value="InterPro"/>
</dbReference>
<dbReference type="InterPro" id="IPR036390">
    <property type="entry name" value="WH_DNA-bd_sf"/>
</dbReference>
<keyword evidence="4" id="KW-0804">Transcription</keyword>
<dbReference type="Gene3D" id="3.40.190.290">
    <property type="match status" value="1"/>
</dbReference>
<dbReference type="Proteomes" id="UP000279194">
    <property type="component" value="Unassembled WGS sequence"/>
</dbReference>
<organism evidence="6 7">
    <name type="scientific">Streptococcus hillyeri</name>
    <dbReference type="NCBI Taxonomy" id="2282420"/>
    <lineage>
        <taxon>Bacteria</taxon>
        <taxon>Bacillati</taxon>
        <taxon>Bacillota</taxon>
        <taxon>Bacilli</taxon>
        <taxon>Lactobacillales</taxon>
        <taxon>Streptococcaceae</taxon>
        <taxon>Streptococcus</taxon>
    </lineage>
</organism>
<reference evidence="6 7" key="1">
    <citation type="submission" date="2018-10" db="EMBL/GenBank/DDBJ databases">
        <title>Streptococcus hillyeri sp. nov., isolated from equine tracheal sample.</title>
        <authorList>
            <person name="Macfadyen A.C."/>
            <person name="Waller A."/>
            <person name="Paterson G.K."/>
        </authorList>
    </citation>
    <scope>NUCLEOTIDE SEQUENCE [LARGE SCALE GENOMIC DNA]</scope>
    <source>
        <strain evidence="6 7">28462</strain>
    </source>
</reference>
<proteinExistence type="inferred from homology"/>
<name>A0A3L9E049_9STRE</name>